<comment type="subcellular location">
    <subcellularLocation>
        <location evidence="1">Mitochondrion outer membrane</location>
        <topology evidence="1">Peripheral membrane protein</topology>
    </subcellularLocation>
    <subcellularLocation>
        <location evidence="6">Rough endoplasmic reticulum membrane</location>
        <topology evidence="6">Peripheral membrane protein</topology>
    </subcellularLocation>
</comment>
<proteinExistence type="predicted"/>
<feature type="compositionally biased region" description="Polar residues" evidence="8">
    <location>
        <begin position="13"/>
        <end position="23"/>
    </location>
</feature>
<gene>
    <name evidence="11" type="primary">Pi4kb</name>
    <name evidence="11" type="ORF">Anas_03773</name>
</gene>
<dbReference type="InterPro" id="IPR011009">
    <property type="entry name" value="Kinase-like_dom_sf"/>
</dbReference>
<dbReference type="PROSITE" id="PS00915">
    <property type="entry name" value="PI3_4_KINASE_1"/>
    <property type="match status" value="1"/>
</dbReference>
<dbReference type="AlphaFoldDB" id="A0A5N5TEU9"/>
<dbReference type="InterPro" id="IPR057754">
    <property type="entry name" value="PI4-kinase_beta/PIK1_cat"/>
</dbReference>
<dbReference type="InterPro" id="IPR001263">
    <property type="entry name" value="PI3K_accessory_dom"/>
</dbReference>
<protein>
    <recommendedName>
        <fullName evidence="7">Phosphatidylinositol 4-kinase beta</fullName>
        <ecNumber evidence="2">2.7.1.67</ecNumber>
    </recommendedName>
</protein>
<feature type="compositionally biased region" description="Basic and acidic residues" evidence="8">
    <location>
        <begin position="244"/>
        <end position="253"/>
    </location>
</feature>
<evidence type="ECO:0000256" key="2">
    <source>
        <dbReference type="ARBA" id="ARBA00012169"/>
    </source>
</evidence>
<evidence type="ECO:0000313" key="12">
    <source>
        <dbReference type="Proteomes" id="UP000326759"/>
    </source>
</evidence>
<feature type="region of interest" description="Disordered" evidence="8">
    <location>
        <begin position="478"/>
        <end position="535"/>
    </location>
</feature>
<dbReference type="PROSITE" id="PS50290">
    <property type="entry name" value="PI3_4_KINASE_3"/>
    <property type="match status" value="1"/>
</dbReference>
<dbReference type="PROSITE" id="PS51545">
    <property type="entry name" value="PIK_HELICAL"/>
    <property type="match status" value="1"/>
</dbReference>
<evidence type="ECO:0000256" key="7">
    <source>
        <dbReference type="ARBA" id="ARBA00039877"/>
    </source>
</evidence>
<evidence type="ECO:0000256" key="5">
    <source>
        <dbReference type="ARBA" id="ARBA00036767"/>
    </source>
</evidence>
<dbReference type="GO" id="GO:0046854">
    <property type="term" value="P:phosphatidylinositol phosphate biosynthetic process"/>
    <property type="evidence" value="ECO:0007669"/>
    <property type="project" value="InterPro"/>
</dbReference>
<evidence type="ECO:0000313" key="11">
    <source>
        <dbReference type="EMBL" id="KAB7505196.1"/>
    </source>
</evidence>
<dbReference type="SMART" id="SM00146">
    <property type="entry name" value="PI3Kc"/>
    <property type="match status" value="1"/>
</dbReference>
<feature type="compositionally biased region" description="Low complexity" evidence="8">
    <location>
        <begin position="281"/>
        <end position="295"/>
    </location>
</feature>
<dbReference type="Gene3D" id="3.30.1010.10">
    <property type="entry name" value="Phosphatidylinositol 3-kinase Catalytic Subunit, Chain A, domain 4"/>
    <property type="match status" value="1"/>
</dbReference>
<dbReference type="InterPro" id="IPR015433">
    <property type="entry name" value="PI3/4_kinase"/>
</dbReference>
<reference evidence="11 12" key="1">
    <citation type="journal article" date="2019" name="PLoS Biol.">
        <title>Sex chromosomes control vertical transmission of feminizing Wolbachia symbionts in an isopod.</title>
        <authorList>
            <person name="Becking T."/>
            <person name="Chebbi M.A."/>
            <person name="Giraud I."/>
            <person name="Moumen B."/>
            <person name="Laverre T."/>
            <person name="Caubet Y."/>
            <person name="Peccoud J."/>
            <person name="Gilbert C."/>
            <person name="Cordaux R."/>
        </authorList>
    </citation>
    <scope>NUCLEOTIDE SEQUENCE [LARGE SCALE GENOMIC DNA]</scope>
    <source>
        <strain evidence="11">ANa2</strain>
        <tissue evidence="11">Whole body excluding digestive tract and cuticle</tissue>
    </source>
</reference>
<dbReference type="CDD" id="cd05168">
    <property type="entry name" value="PI4Kc_III_beta"/>
    <property type="match status" value="1"/>
</dbReference>
<dbReference type="InterPro" id="IPR036940">
    <property type="entry name" value="PI3/4_kinase_cat_sf"/>
</dbReference>
<dbReference type="SUPFAM" id="SSF56112">
    <property type="entry name" value="Protein kinase-like (PK-like)"/>
    <property type="match status" value="1"/>
</dbReference>
<evidence type="ECO:0000256" key="4">
    <source>
        <dbReference type="ARBA" id="ARBA00022777"/>
    </source>
</evidence>
<dbReference type="EMBL" id="SEYY01001627">
    <property type="protein sequence ID" value="KAB7505196.1"/>
    <property type="molecule type" value="Genomic_DNA"/>
</dbReference>
<accession>A0A5N5TEU9</accession>
<evidence type="ECO:0000259" key="9">
    <source>
        <dbReference type="PROSITE" id="PS50290"/>
    </source>
</evidence>
<comment type="caution">
    <text evidence="11">The sequence shown here is derived from an EMBL/GenBank/DDBJ whole genome shotgun (WGS) entry which is preliminary data.</text>
</comment>
<dbReference type="InterPro" id="IPR049160">
    <property type="entry name" value="PI4KB-PIK1_PIK"/>
</dbReference>
<evidence type="ECO:0000256" key="1">
    <source>
        <dbReference type="ARBA" id="ARBA00004450"/>
    </source>
</evidence>
<dbReference type="FunFam" id="1.10.1070.11:FF:000016">
    <property type="entry name" value="PIK1p Phosphatidylinositol 4-kinase"/>
    <property type="match status" value="1"/>
</dbReference>
<dbReference type="InterPro" id="IPR000403">
    <property type="entry name" value="PI3/4_kinase_cat_dom"/>
</dbReference>
<feature type="compositionally biased region" description="Low complexity" evidence="8">
    <location>
        <begin position="522"/>
        <end position="535"/>
    </location>
</feature>
<feature type="domain" description="PI3K/PI4K catalytic" evidence="9">
    <location>
        <begin position="626"/>
        <end position="893"/>
    </location>
</feature>
<dbReference type="Gene3D" id="1.10.1070.11">
    <property type="entry name" value="Phosphatidylinositol 3-/4-kinase, catalytic domain"/>
    <property type="match status" value="1"/>
</dbReference>
<feature type="domain" description="PIK helical" evidence="10">
    <location>
        <begin position="41"/>
        <end position="243"/>
    </location>
</feature>
<dbReference type="InterPro" id="IPR018936">
    <property type="entry name" value="PI3/4_kinase_CS"/>
</dbReference>
<dbReference type="GO" id="GO:0004430">
    <property type="term" value="F:1-phosphatidylinositol 4-kinase activity"/>
    <property type="evidence" value="ECO:0007669"/>
    <property type="project" value="UniProtKB-EC"/>
</dbReference>
<dbReference type="GO" id="GO:0030867">
    <property type="term" value="C:rough endoplasmic reticulum membrane"/>
    <property type="evidence" value="ECO:0007669"/>
    <property type="project" value="UniProtKB-SubCell"/>
</dbReference>
<feature type="region of interest" description="Disordered" evidence="8">
    <location>
        <begin position="1"/>
        <end position="57"/>
    </location>
</feature>
<keyword evidence="4 11" id="KW-0418">Kinase</keyword>
<sequence>MDEEDLIPEGEIISSSCITSNKPETNEDELVTPNTSKLKPEDDASDSKSQSKVIENKAYSKPFSSKRTLVRPSLPKESRLHLHKIATLPFSREKVHESVTKFDFKENKSDNCEPLSPEATRSSININTNQSLLLRLFESKLFDMSMAVSYLYKCKEPGVQQYIGNKLFSLPKKDAYFYLPQLVNMYIQTFELAEVLHPFLFSHCRNDSVFALHCAWLLDTFSEESVHHRKKSHGTKFRNLILSDELRPKHESGEPPTISRFSNHTKHNHSKPPIIGGITENPSNSSSPVSELPNPATTGFLHFVPSTTRKTHQRSRSDATVALQVGNLHSKSHKRTPSSGSVRNYLGDLTSGRAYDNGCMCFDSEEARCNSLRGKTTDCHCGAPRLSPELEFVRSLINIGKKLGAQPTKEAKTSRLLAELSVINLNLPARVYLPLVATEMPHHIVRIPPQAAVVLNSKDKAPYIIYVEVLETENIETSPLQSKLSHTLRHTRSEENLVDSPASTSSSQLDLTSSGLAGHTNTSTSGLGSSSSIPSSISSPHLVSGFIDESDCWSHEDDEISQQYCHLKKPSDRDTISMMSLDSCDSRELVARGAADIRRRLSETVNAPKTGFIRDPEDPSAAALKEPWEEKVQRIRESSPYGHLGSWRLLSVIVKCGDDLRQELLAYQLLCMFQKIWTEEKVSLWLRPCRILPVSDDSGMIETIVNTCSLHQIKKNSKLSLLEYFLQEFGDKNSEEFLTAQTRFVESCAAYCIVCYVIQLKDRHNGNILLDNEGHLIHIDFGFMLSSSPKNLGFESSPFKLTPELVEVMGGESSDMFKYFKILLLQGMLSARKHLDRVISLVEVMSSGSKLACFRGGGSVIPSLRGRFHMNMTEEQLQAHLDHLVYIAINSITTKLYDGFQYLTNGILQ</sequence>
<dbReference type="EC" id="2.7.1.67" evidence="2"/>
<dbReference type="PANTHER" id="PTHR10048">
    <property type="entry name" value="PHOSPHATIDYLINOSITOL KINASE"/>
    <property type="match status" value="1"/>
</dbReference>
<evidence type="ECO:0000256" key="3">
    <source>
        <dbReference type="ARBA" id="ARBA00022679"/>
    </source>
</evidence>
<evidence type="ECO:0000256" key="8">
    <source>
        <dbReference type="SAM" id="MobiDB-lite"/>
    </source>
</evidence>
<keyword evidence="3" id="KW-0808">Transferase</keyword>
<evidence type="ECO:0000256" key="6">
    <source>
        <dbReference type="ARBA" id="ARBA00037860"/>
    </source>
</evidence>
<dbReference type="Proteomes" id="UP000326759">
    <property type="component" value="Unassembled WGS sequence"/>
</dbReference>
<name>A0A5N5TEU9_9CRUS</name>
<dbReference type="OrthoDB" id="10264149at2759"/>
<dbReference type="Pfam" id="PF00454">
    <property type="entry name" value="PI3_PI4_kinase"/>
    <property type="match status" value="1"/>
</dbReference>
<organism evidence="11 12">
    <name type="scientific">Armadillidium nasatum</name>
    <dbReference type="NCBI Taxonomy" id="96803"/>
    <lineage>
        <taxon>Eukaryota</taxon>
        <taxon>Metazoa</taxon>
        <taxon>Ecdysozoa</taxon>
        <taxon>Arthropoda</taxon>
        <taxon>Crustacea</taxon>
        <taxon>Multicrustacea</taxon>
        <taxon>Malacostraca</taxon>
        <taxon>Eumalacostraca</taxon>
        <taxon>Peracarida</taxon>
        <taxon>Isopoda</taxon>
        <taxon>Oniscidea</taxon>
        <taxon>Crinocheta</taxon>
        <taxon>Armadillidiidae</taxon>
        <taxon>Armadillidium</taxon>
    </lineage>
</organism>
<dbReference type="Pfam" id="PF21245">
    <property type="entry name" value="PI4KB-PIK1_PIK"/>
    <property type="match status" value="1"/>
</dbReference>
<comment type="catalytic activity">
    <reaction evidence="5">
        <text>a 1,2-diacyl-sn-glycero-3-phospho-(1D-myo-inositol) + ATP = a 1,2-diacyl-sn-glycero-3-phospho-(1D-myo-inositol 4-phosphate) + ADP + H(+)</text>
        <dbReference type="Rhea" id="RHEA:19877"/>
        <dbReference type="ChEBI" id="CHEBI:15378"/>
        <dbReference type="ChEBI" id="CHEBI:30616"/>
        <dbReference type="ChEBI" id="CHEBI:57880"/>
        <dbReference type="ChEBI" id="CHEBI:58178"/>
        <dbReference type="ChEBI" id="CHEBI:456216"/>
        <dbReference type="EC" id="2.7.1.67"/>
    </reaction>
    <physiologicalReaction direction="left-to-right" evidence="5">
        <dbReference type="Rhea" id="RHEA:19878"/>
    </physiologicalReaction>
</comment>
<dbReference type="PANTHER" id="PTHR10048:SF22">
    <property type="entry name" value="PHOSPHATIDYLINOSITOL 4-KINASE BETA"/>
    <property type="match status" value="1"/>
</dbReference>
<feature type="region of interest" description="Disordered" evidence="8">
    <location>
        <begin position="244"/>
        <end position="301"/>
    </location>
</feature>
<dbReference type="GO" id="GO:0005741">
    <property type="term" value="C:mitochondrial outer membrane"/>
    <property type="evidence" value="ECO:0007669"/>
    <property type="project" value="UniProtKB-SubCell"/>
</dbReference>
<feature type="compositionally biased region" description="Low complexity" evidence="8">
    <location>
        <begin position="503"/>
        <end position="514"/>
    </location>
</feature>
<dbReference type="PROSITE" id="PS00916">
    <property type="entry name" value="PI3_4_KINASE_2"/>
    <property type="match status" value="1"/>
</dbReference>
<evidence type="ECO:0000259" key="10">
    <source>
        <dbReference type="PROSITE" id="PS51545"/>
    </source>
</evidence>
<dbReference type="GO" id="GO:0048015">
    <property type="term" value="P:phosphatidylinositol-mediated signaling"/>
    <property type="evidence" value="ECO:0007669"/>
    <property type="project" value="TreeGrafter"/>
</dbReference>
<keyword evidence="12" id="KW-1185">Reference proteome</keyword>
<feature type="region of interest" description="Disordered" evidence="8">
    <location>
        <begin position="325"/>
        <end position="344"/>
    </location>
</feature>